<keyword evidence="11" id="KW-0812">Transmembrane</keyword>
<evidence type="ECO:0000313" key="14">
    <source>
        <dbReference type="Ensembl" id="ENSCINP00000019489.3"/>
    </source>
</evidence>
<accession>F6SXP9</accession>
<evidence type="ECO:0000256" key="6">
    <source>
        <dbReference type="ARBA" id="ARBA00023136"/>
    </source>
</evidence>
<dbReference type="InterPro" id="IPR013098">
    <property type="entry name" value="Ig_I-set"/>
</dbReference>
<dbReference type="FunFam" id="2.20.100.10:FF:000007">
    <property type="entry name" value="Thrombospondin 1"/>
    <property type="match status" value="1"/>
</dbReference>
<dbReference type="Pfam" id="PF07679">
    <property type="entry name" value="I-set"/>
    <property type="match status" value="1"/>
</dbReference>
<feature type="transmembrane region" description="Helical" evidence="11">
    <location>
        <begin position="407"/>
        <end position="431"/>
    </location>
</feature>
<dbReference type="OrthoDB" id="5973910at2759"/>
<dbReference type="InterPro" id="IPR052065">
    <property type="entry name" value="Compl_asym_regulator"/>
</dbReference>
<dbReference type="RefSeq" id="XP_026691758.1">
    <property type="nucleotide sequence ID" value="XM_026835957.1"/>
</dbReference>
<dbReference type="PROSITE" id="PS50092">
    <property type="entry name" value="TSP1"/>
    <property type="match status" value="2"/>
</dbReference>
<evidence type="ECO:0000256" key="3">
    <source>
        <dbReference type="ARBA" id="ARBA00009844"/>
    </source>
</evidence>
<evidence type="ECO:0000313" key="15">
    <source>
        <dbReference type="Proteomes" id="UP000008144"/>
    </source>
</evidence>
<evidence type="ECO:0000256" key="11">
    <source>
        <dbReference type="SAM" id="Phobius"/>
    </source>
</evidence>
<dbReference type="InterPro" id="IPR007110">
    <property type="entry name" value="Ig-like_dom"/>
</dbReference>
<evidence type="ECO:0000256" key="5">
    <source>
        <dbReference type="ARBA" id="ARBA00022737"/>
    </source>
</evidence>
<dbReference type="AlphaFoldDB" id="F6SXP9"/>
<dbReference type="FunFam" id="2.20.100.10:FF:000002">
    <property type="entry name" value="Unc-5 netrin receptor C"/>
    <property type="match status" value="1"/>
</dbReference>
<keyword evidence="6 11" id="KW-0472">Membrane</keyword>
<dbReference type="PANTHER" id="PTHR22906:SF21">
    <property type="entry name" value="SEMA DOMAIN-CONTAINING PROTEIN"/>
    <property type="match status" value="1"/>
</dbReference>
<dbReference type="InterPro" id="IPR036383">
    <property type="entry name" value="TSP1_rpt_sf"/>
</dbReference>
<keyword evidence="4" id="KW-0217">Developmental protein</keyword>
<dbReference type="InterPro" id="IPR003598">
    <property type="entry name" value="Ig_sub2"/>
</dbReference>
<comment type="subcellular location">
    <subcellularLocation>
        <location evidence="1">Membrane</location>
        <topology evidence="1">Single-pass type I membrane protein</topology>
    </subcellularLocation>
</comment>
<dbReference type="GO" id="GO:0016020">
    <property type="term" value="C:membrane"/>
    <property type="evidence" value="ECO:0007669"/>
    <property type="project" value="UniProtKB-SubCell"/>
</dbReference>
<comment type="similarity">
    <text evidence="3">Belongs to the unc-5 family.</text>
</comment>
<evidence type="ECO:0000256" key="8">
    <source>
        <dbReference type="ARBA" id="ARBA00023170"/>
    </source>
</evidence>
<keyword evidence="5" id="KW-0677">Repeat</keyword>
<accession>A0A1W2WQA8</accession>
<dbReference type="STRING" id="7719.ENSCINP00000019489"/>
<gene>
    <name evidence="14" type="primary">LOC100176438</name>
</gene>
<evidence type="ECO:0000259" key="13">
    <source>
        <dbReference type="PROSITE" id="PS50835"/>
    </source>
</evidence>
<dbReference type="InterPro" id="IPR057755">
    <property type="entry name" value="UNC5A-D-like_N"/>
</dbReference>
<keyword evidence="7" id="KW-1015">Disulfide bond</keyword>
<reference evidence="15" key="1">
    <citation type="journal article" date="2002" name="Science">
        <title>The draft genome of Ciona intestinalis: insights into chordate and vertebrate origins.</title>
        <authorList>
            <person name="Dehal P."/>
            <person name="Satou Y."/>
            <person name="Campbell R.K."/>
            <person name="Chapman J."/>
            <person name="Degnan B."/>
            <person name="De Tomaso A."/>
            <person name="Davidson B."/>
            <person name="Di Gregorio A."/>
            <person name="Gelpke M."/>
            <person name="Goodstein D.M."/>
            <person name="Harafuji N."/>
            <person name="Hastings K.E."/>
            <person name="Ho I."/>
            <person name="Hotta K."/>
            <person name="Huang W."/>
            <person name="Kawashima T."/>
            <person name="Lemaire P."/>
            <person name="Martinez D."/>
            <person name="Meinertzhagen I.A."/>
            <person name="Necula S."/>
            <person name="Nonaka M."/>
            <person name="Putnam N."/>
            <person name="Rash S."/>
            <person name="Saiga H."/>
            <person name="Satake M."/>
            <person name="Terry A."/>
            <person name="Yamada L."/>
            <person name="Wang H.G."/>
            <person name="Awazu S."/>
            <person name="Azumi K."/>
            <person name="Boore J."/>
            <person name="Branno M."/>
            <person name="Chin-Bow S."/>
            <person name="DeSantis R."/>
            <person name="Doyle S."/>
            <person name="Francino P."/>
            <person name="Keys D.N."/>
            <person name="Haga S."/>
            <person name="Hayashi H."/>
            <person name="Hino K."/>
            <person name="Imai K.S."/>
            <person name="Inaba K."/>
            <person name="Kano S."/>
            <person name="Kobayashi K."/>
            <person name="Kobayashi M."/>
            <person name="Lee B.I."/>
            <person name="Makabe K.W."/>
            <person name="Manohar C."/>
            <person name="Matassi G."/>
            <person name="Medina M."/>
            <person name="Mochizuki Y."/>
            <person name="Mount S."/>
            <person name="Morishita T."/>
            <person name="Miura S."/>
            <person name="Nakayama A."/>
            <person name="Nishizaka S."/>
            <person name="Nomoto H."/>
            <person name="Ohta F."/>
            <person name="Oishi K."/>
            <person name="Rigoutsos I."/>
            <person name="Sano M."/>
            <person name="Sasaki A."/>
            <person name="Sasakura Y."/>
            <person name="Shoguchi E."/>
            <person name="Shin-i T."/>
            <person name="Spagnuolo A."/>
            <person name="Stainier D."/>
            <person name="Suzuki M.M."/>
            <person name="Tassy O."/>
            <person name="Takatori N."/>
            <person name="Tokuoka M."/>
            <person name="Yagi K."/>
            <person name="Yoshizaki F."/>
            <person name="Wada S."/>
            <person name="Zhang C."/>
            <person name="Hyatt P.D."/>
            <person name="Larimer F."/>
            <person name="Detter C."/>
            <person name="Doggett N."/>
            <person name="Glavina T."/>
            <person name="Hawkins T."/>
            <person name="Richardson P."/>
            <person name="Lucas S."/>
            <person name="Kohara Y."/>
            <person name="Levine M."/>
            <person name="Satoh N."/>
            <person name="Rokhsar D.S."/>
        </authorList>
    </citation>
    <scope>NUCLEOTIDE SEQUENCE [LARGE SCALE GENOMIC DNA]</scope>
</reference>
<feature type="chain" id="PRO_5014089964" evidence="12">
    <location>
        <begin position="18"/>
        <end position="584"/>
    </location>
</feature>
<dbReference type="InParanoid" id="F6SXP9"/>
<dbReference type="FunFam" id="2.60.40.10:FF:000037">
    <property type="entry name" value="Unc-5 netrin receptor C"/>
    <property type="match status" value="1"/>
</dbReference>
<dbReference type="KEGG" id="cin:100176438"/>
<proteinExistence type="inferred from homology"/>
<keyword evidence="11" id="KW-1133">Transmembrane helix</keyword>
<dbReference type="InterPro" id="IPR000884">
    <property type="entry name" value="TSP1_rpt"/>
</dbReference>
<dbReference type="InterPro" id="IPR003599">
    <property type="entry name" value="Ig_sub"/>
</dbReference>
<evidence type="ECO:0000256" key="7">
    <source>
        <dbReference type="ARBA" id="ARBA00023157"/>
    </source>
</evidence>
<name>F6SXP9_CIOIN</name>
<feature type="domain" description="Ig-like" evidence="13">
    <location>
        <begin position="206"/>
        <end position="281"/>
    </location>
</feature>
<dbReference type="SMART" id="SM00409">
    <property type="entry name" value="IG"/>
    <property type="match status" value="1"/>
</dbReference>
<keyword evidence="15" id="KW-1185">Reference proteome</keyword>
<dbReference type="InterPro" id="IPR036179">
    <property type="entry name" value="Ig-like_dom_sf"/>
</dbReference>
<keyword evidence="12" id="KW-0732">Signal</keyword>
<dbReference type="Ensembl" id="ENSCINT00000019489.3">
    <property type="protein sequence ID" value="ENSCINP00000019489.3"/>
    <property type="gene ID" value="ENSCING00000009586.3"/>
</dbReference>
<keyword evidence="9" id="KW-0325">Glycoprotein</keyword>
<reference evidence="14" key="2">
    <citation type="journal article" date="2008" name="Genome Biol.">
        <title>Improved genome assembly and evidence-based global gene model set for the chordate Ciona intestinalis: new insight into intron and operon populations.</title>
        <authorList>
            <person name="Satou Y."/>
            <person name="Mineta K."/>
            <person name="Ogasawara M."/>
            <person name="Sasakura Y."/>
            <person name="Shoguchi E."/>
            <person name="Ueno K."/>
            <person name="Yamada L."/>
            <person name="Matsumoto J."/>
            <person name="Wasserscheid J."/>
            <person name="Dewar K."/>
            <person name="Wiley G.B."/>
            <person name="Macmil S.L."/>
            <person name="Roe B.A."/>
            <person name="Zeller R.W."/>
            <person name="Hastings K.E."/>
            <person name="Lemaire P."/>
            <person name="Lindquist E."/>
            <person name="Endo T."/>
            <person name="Hotta K."/>
            <person name="Inaba K."/>
        </authorList>
    </citation>
    <scope>NUCLEOTIDE SEQUENCE [LARGE SCALE GENOMIC DNA]</scope>
    <source>
        <strain evidence="14">wild type</strain>
    </source>
</reference>
<sequence length="584" mass="65058">MPGPLFVLVLLFAKSLGESLPENFKDDLEIRGLLKDISEPNLQTSAAQQSLKESEQTVVERNPASVTLTTEREHAPTMVDEYEPTLPLFLVEPTDQYVVRSTPARITCQVTSANEALIKCNNRWLSSPTSRTSQTEDPETGKTITTISIEVTRNTLDSFFAPYTYWCQCVAWSGAGEVKSRRALVKLAFLRRNFEQEPMADRVAVGDEYKLQCKPPAGQPKPIVEWLKNDQPLTSSKNSNFLVTEDGDLIIQTRNVEDSGNYTCVAKNIASKRRSHTATLTVGVKGGWSNWSPWTGCTEKCGIGVQRRIRRCNNPAPQNGGANCAGETTQTMTCHKQCPVDGRWTDWSMWSTCSPECLHRRRRTCTRPTPQNSGRVCPGADIETKNCTDGLCTAIRGQTESTENQNLILYSCLFVALGLLLMIVIATLVILKRKRTTVSRSSSYTGGRPMGPYSTAPRNGGIHDDFCIIPTKPPVVGDAPPFAFQQQYPSLRDHSYQPCGRTPKQCESDKYQKYGYSNDEKNYHIILCSRDEHSVCYHGSSMQRGKHAYQAKTLSHGNSPTKEKCGTIDGAPPNGFIKLRRNRH</sequence>
<dbReference type="GeneTree" id="ENSGT00950000182815"/>
<keyword evidence="8" id="KW-0675">Receptor</keyword>
<dbReference type="PANTHER" id="PTHR22906">
    <property type="entry name" value="PROPERDIN"/>
    <property type="match status" value="1"/>
</dbReference>
<feature type="signal peptide" evidence="12">
    <location>
        <begin position="1"/>
        <end position="17"/>
    </location>
</feature>
<keyword evidence="10" id="KW-0393">Immunoglobulin domain</keyword>
<dbReference type="PRINTS" id="PR01705">
    <property type="entry name" value="TSP1REPEAT"/>
</dbReference>
<dbReference type="SUPFAM" id="SSF82895">
    <property type="entry name" value="TSP-1 type 1 repeat"/>
    <property type="match status" value="2"/>
</dbReference>
<reference evidence="14" key="4">
    <citation type="submission" date="2025-09" db="UniProtKB">
        <authorList>
            <consortium name="Ensembl"/>
        </authorList>
    </citation>
    <scope>IDENTIFICATION</scope>
</reference>
<dbReference type="FunFam" id="2.60.40.10:FF:000189">
    <property type="entry name" value="Neogenin isoform 3"/>
    <property type="match status" value="1"/>
</dbReference>
<comment type="similarity">
    <text evidence="2">Belongs to the immunoglobulin superfamily. DCC family.</text>
</comment>
<evidence type="ECO:0000256" key="9">
    <source>
        <dbReference type="ARBA" id="ARBA00023180"/>
    </source>
</evidence>
<reference evidence="14" key="3">
    <citation type="submission" date="2025-08" db="UniProtKB">
        <authorList>
            <consortium name="Ensembl"/>
        </authorList>
    </citation>
    <scope>IDENTIFICATION</scope>
</reference>
<evidence type="ECO:0000256" key="10">
    <source>
        <dbReference type="ARBA" id="ARBA00023319"/>
    </source>
</evidence>
<evidence type="ECO:0000256" key="4">
    <source>
        <dbReference type="ARBA" id="ARBA00022473"/>
    </source>
</evidence>
<dbReference type="HOGENOM" id="CLU_466874_0_0_1"/>
<dbReference type="SMART" id="SM00408">
    <property type="entry name" value="IGc2"/>
    <property type="match status" value="1"/>
</dbReference>
<dbReference type="Pfam" id="PF25609">
    <property type="entry name" value="Unc5_NetrinR_N"/>
    <property type="match status" value="1"/>
</dbReference>
<protein>
    <submittedName>
        <fullName evidence="14">Netrin receptor UNC5B-a</fullName>
    </submittedName>
</protein>
<evidence type="ECO:0000256" key="2">
    <source>
        <dbReference type="ARBA" id="ARBA00009588"/>
    </source>
</evidence>
<dbReference type="EMBL" id="EAAA01002972">
    <property type="status" value="NOT_ANNOTATED_CDS"/>
    <property type="molecule type" value="Genomic_DNA"/>
</dbReference>
<evidence type="ECO:0000256" key="12">
    <source>
        <dbReference type="SAM" id="SignalP"/>
    </source>
</evidence>
<dbReference type="InterPro" id="IPR013783">
    <property type="entry name" value="Ig-like_fold"/>
</dbReference>
<dbReference type="SMART" id="SM00209">
    <property type="entry name" value="TSP1"/>
    <property type="match status" value="2"/>
</dbReference>
<organism evidence="14 15">
    <name type="scientific">Ciona intestinalis</name>
    <name type="common">Transparent sea squirt</name>
    <name type="synonym">Ascidia intestinalis</name>
    <dbReference type="NCBI Taxonomy" id="7719"/>
    <lineage>
        <taxon>Eukaryota</taxon>
        <taxon>Metazoa</taxon>
        <taxon>Chordata</taxon>
        <taxon>Tunicata</taxon>
        <taxon>Ascidiacea</taxon>
        <taxon>Phlebobranchia</taxon>
        <taxon>Cionidae</taxon>
        <taxon>Ciona</taxon>
    </lineage>
</organism>
<dbReference type="Gene3D" id="2.60.40.10">
    <property type="entry name" value="Immunoglobulins"/>
    <property type="match status" value="2"/>
</dbReference>
<dbReference type="Pfam" id="PF00090">
    <property type="entry name" value="TSP_1"/>
    <property type="match status" value="2"/>
</dbReference>
<dbReference type="Gene3D" id="2.20.100.10">
    <property type="entry name" value="Thrombospondin type-1 (TSP1) repeat"/>
    <property type="match status" value="2"/>
</dbReference>
<dbReference type="PROSITE" id="PS50835">
    <property type="entry name" value="IG_LIKE"/>
    <property type="match status" value="1"/>
</dbReference>
<dbReference type="GeneID" id="100176438"/>
<dbReference type="Proteomes" id="UP000008144">
    <property type="component" value="Chromosome 9"/>
</dbReference>
<dbReference type="SUPFAM" id="SSF48726">
    <property type="entry name" value="Immunoglobulin"/>
    <property type="match status" value="1"/>
</dbReference>
<evidence type="ECO:0000256" key="1">
    <source>
        <dbReference type="ARBA" id="ARBA00004479"/>
    </source>
</evidence>